<feature type="domain" description="SANT" evidence="3">
    <location>
        <begin position="779"/>
        <end position="830"/>
    </location>
</feature>
<evidence type="ECO:0000256" key="1">
    <source>
        <dbReference type="SAM" id="Coils"/>
    </source>
</evidence>
<feature type="compositionally biased region" description="Low complexity" evidence="2">
    <location>
        <begin position="527"/>
        <end position="538"/>
    </location>
</feature>
<protein>
    <recommendedName>
        <fullName evidence="3">SANT domain-containing protein</fullName>
    </recommendedName>
</protein>
<dbReference type="InterPro" id="IPR051571">
    <property type="entry name" value="N-CoR_corepressor"/>
</dbReference>
<dbReference type="EMBL" id="JBBBZM010000054">
    <property type="protein sequence ID" value="KAL0636243.1"/>
    <property type="molecule type" value="Genomic_DNA"/>
</dbReference>
<feature type="coiled-coil region" evidence="1">
    <location>
        <begin position="419"/>
        <end position="446"/>
    </location>
</feature>
<feature type="compositionally biased region" description="Low complexity" evidence="2">
    <location>
        <begin position="552"/>
        <end position="569"/>
    </location>
</feature>
<reference evidence="4 5" key="1">
    <citation type="submission" date="2024-02" db="EMBL/GenBank/DDBJ databases">
        <title>Discinaceae phylogenomics.</title>
        <authorList>
            <person name="Dirks A.C."/>
            <person name="James T.Y."/>
        </authorList>
    </citation>
    <scope>NUCLEOTIDE SEQUENCE [LARGE SCALE GENOMIC DNA]</scope>
    <source>
        <strain evidence="4 5">ACD0624</strain>
    </source>
</reference>
<feature type="compositionally biased region" description="Acidic residues" evidence="2">
    <location>
        <begin position="874"/>
        <end position="884"/>
    </location>
</feature>
<comment type="caution">
    <text evidence="4">The sequence shown here is derived from an EMBL/GenBank/DDBJ whole genome shotgun (WGS) entry which is preliminary data.</text>
</comment>
<dbReference type="PANTHER" id="PTHR13992:SF39">
    <property type="entry name" value="SMRTER, ISOFORM G"/>
    <property type="match status" value="1"/>
</dbReference>
<feature type="compositionally biased region" description="Low complexity" evidence="2">
    <location>
        <begin position="95"/>
        <end position="106"/>
    </location>
</feature>
<feature type="compositionally biased region" description="Polar residues" evidence="2">
    <location>
        <begin position="162"/>
        <end position="178"/>
    </location>
</feature>
<organism evidence="4 5">
    <name type="scientific">Discina gigas</name>
    <dbReference type="NCBI Taxonomy" id="1032678"/>
    <lineage>
        <taxon>Eukaryota</taxon>
        <taxon>Fungi</taxon>
        <taxon>Dikarya</taxon>
        <taxon>Ascomycota</taxon>
        <taxon>Pezizomycotina</taxon>
        <taxon>Pezizomycetes</taxon>
        <taxon>Pezizales</taxon>
        <taxon>Discinaceae</taxon>
        <taxon>Discina</taxon>
    </lineage>
</organism>
<feature type="compositionally biased region" description="Pro residues" evidence="2">
    <location>
        <begin position="44"/>
        <end position="58"/>
    </location>
</feature>
<feature type="compositionally biased region" description="Polar residues" evidence="2">
    <location>
        <begin position="851"/>
        <end position="861"/>
    </location>
</feature>
<dbReference type="CDD" id="cd00167">
    <property type="entry name" value="SANT"/>
    <property type="match status" value="1"/>
</dbReference>
<feature type="compositionally biased region" description="Basic and acidic residues" evidence="2">
    <location>
        <begin position="62"/>
        <end position="82"/>
    </location>
</feature>
<feature type="compositionally biased region" description="Basic and acidic residues" evidence="2">
    <location>
        <begin position="539"/>
        <end position="548"/>
    </location>
</feature>
<dbReference type="SMART" id="SM00717">
    <property type="entry name" value="SANT"/>
    <property type="match status" value="2"/>
</dbReference>
<dbReference type="InterPro" id="IPR017884">
    <property type="entry name" value="SANT_dom"/>
</dbReference>
<feature type="compositionally biased region" description="Basic and acidic residues" evidence="2">
    <location>
        <begin position="325"/>
        <end position="353"/>
    </location>
</feature>
<dbReference type="SUPFAM" id="SSF46689">
    <property type="entry name" value="Homeodomain-like"/>
    <property type="match status" value="2"/>
</dbReference>
<feature type="compositionally biased region" description="Low complexity" evidence="2">
    <location>
        <begin position="194"/>
        <end position="206"/>
    </location>
</feature>
<sequence length="1144" mass="126242">MVVPTPSTAHAPSPGITPVSATSSRPYSPPSPQPPSGPRAGTGAPPPTGPRGGPPPTGPRAGMDRESRKDADRKWGSKERGGSAEYWSNAPPPQSQHTHPQPQSQPVSIKQPGVGSVLTRPDTINHVHPDRIKEIETAVKGEDDRDRTHTHIPQYIPEQPASFGSTEPSASSAGTEIWTTPAHPAQRASSTTLSGPSRPGSASSSRQGFSNILNPVHSPGYASTSTTQPPPTAPAGISNSPTKPIQPPTAPRALQQASGARGGLYWSRPRIFRAPGNFGPIVKREIGDDGIGYRNGRGSGGMGMSTGARDSAMGRGGRRGSRAGMDVERPVAREDVEMPDAHVKAKEEKRPEVSPEGVKLSEVVDSPKHIERNEPTLERLLPPFLLPQSQPTPIVKIEDDLEEEDDDVSLTQADVAFKIADIDKDIERLEKRLVDLSKRKADHIAEVAKIDREIELTAEAARSRSPKTMEPEIEAPVTEMELDKPQIPRVELYQKLVEDHDMQRQEKEERLHQQLEERKQEERVEEQLQAQFHQQQNQREMEFDHLEGALRTPSISPSPTPSVSNSPTSFEAPSIETESDESLRNGSNNRHPAHPDLPFFRSGPPMKPSDYDFFQSNIEEHEHMREFIVAHISEERKVAYEKEISLKRKFRELWEPWYEKCQDMDKDATRKKKGASEPAEIGTSPVLTAVIAPETVGRRAGRNAPSDVVRSEAEMEQVLKGLAEEEQQKAADNKAKDQNAREALIPDMIMDSNEMLIFRDTNRLLRTNADVLALFQYDVPADAWAETEQKIFCERYAQFPKQWGKIAQEIEGRDFKDCILHYYMTKKTCNYKELVRGPNKRGARKGRRKQASSQRTRQSALITDLGRRGRVGTGEDDEGADSEDVTPAAITETGRPKRAAAPVFGIDTSNNNNSIDADIMGTNGGGGKRGCRDSKGGDDDGEKTERGAKRTRGGNNIGREKGQKRIKTPANTPAQPSTPVPIQPVLAPVPERVEKKEEKKKDDLRERESDAVNALTGMGMTNIEILPEPMVMEDKKPVIIQQLNPQVHVPIEQPMTPLQQPCALPTTPVALPPPSTPTPKKDKGERIDKSVAQTSSYWSVPEQSDFPHLLASYGTNWANISQRLASKTTVMVGRFTFTKNDLLC</sequence>
<feature type="region of interest" description="Disordered" evidence="2">
    <location>
        <begin position="460"/>
        <end position="605"/>
    </location>
</feature>
<feature type="region of interest" description="Disordered" evidence="2">
    <location>
        <begin position="276"/>
        <end position="376"/>
    </location>
</feature>
<evidence type="ECO:0000256" key="2">
    <source>
        <dbReference type="SAM" id="MobiDB-lite"/>
    </source>
</evidence>
<name>A0ABR3GK61_9PEZI</name>
<feature type="compositionally biased region" description="Basic and acidic residues" evidence="2">
    <location>
        <begin position="930"/>
        <end position="948"/>
    </location>
</feature>
<dbReference type="InterPro" id="IPR001005">
    <property type="entry name" value="SANT/Myb"/>
</dbReference>
<dbReference type="InterPro" id="IPR009057">
    <property type="entry name" value="Homeodomain-like_sf"/>
</dbReference>
<dbReference type="PANTHER" id="PTHR13992">
    <property type="entry name" value="NUCLEAR RECEPTOR CO-REPRESSOR RELATED NCOR"/>
    <property type="match status" value="1"/>
</dbReference>
<evidence type="ECO:0000313" key="4">
    <source>
        <dbReference type="EMBL" id="KAL0636243.1"/>
    </source>
</evidence>
<feature type="region of interest" description="Disordered" evidence="2">
    <location>
        <begin position="835"/>
        <end position="1008"/>
    </location>
</feature>
<evidence type="ECO:0000259" key="3">
    <source>
        <dbReference type="PROSITE" id="PS51293"/>
    </source>
</evidence>
<dbReference type="Gene3D" id="1.10.10.60">
    <property type="entry name" value="Homeodomain-like"/>
    <property type="match status" value="1"/>
</dbReference>
<dbReference type="Proteomes" id="UP001447188">
    <property type="component" value="Unassembled WGS sequence"/>
</dbReference>
<keyword evidence="5" id="KW-1185">Reference proteome</keyword>
<feature type="compositionally biased region" description="Basic and acidic residues" evidence="2">
    <location>
        <begin position="123"/>
        <end position="149"/>
    </location>
</feature>
<feature type="region of interest" description="Disordered" evidence="2">
    <location>
        <begin position="1"/>
        <end position="264"/>
    </location>
</feature>
<feature type="compositionally biased region" description="Polar residues" evidence="2">
    <location>
        <begin position="1"/>
        <end position="10"/>
    </location>
</feature>
<feature type="compositionally biased region" description="Basic and acidic residues" evidence="2">
    <location>
        <begin position="365"/>
        <end position="376"/>
    </location>
</feature>
<evidence type="ECO:0000313" key="5">
    <source>
        <dbReference type="Proteomes" id="UP001447188"/>
    </source>
</evidence>
<feature type="compositionally biased region" description="Pro residues" evidence="2">
    <location>
        <begin position="27"/>
        <end position="37"/>
    </location>
</feature>
<gene>
    <name evidence="4" type="ORF">Q9L58_004804</name>
</gene>
<feature type="compositionally biased region" description="Gly residues" evidence="2">
    <location>
        <begin position="289"/>
        <end position="304"/>
    </location>
</feature>
<dbReference type="Pfam" id="PF00249">
    <property type="entry name" value="Myb_DNA-binding"/>
    <property type="match status" value="1"/>
</dbReference>
<proteinExistence type="predicted"/>
<accession>A0ABR3GK61</accession>
<keyword evidence="1" id="KW-0175">Coiled coil</keyword>
<feature type="compositionally biased region" description="Basic residues" evidence="2">
    <location>
        <begin position="838"/>
        <end position="850"/>
    </location>
</feature>
<feature type="compositionally biased region" description="Basic and acidic residues" evidence="2">
    <location>
        <begin position="991"/>
        <end position="1008"/>
    </location>
</feature>
<feature type="region of interest" description="Disordered" evidence="2">
    <location>
        <begin position="1065"/>
        <end position="1084"/>
    </location>
</feature>
<feature type="compositionally biased region" description="Basic and acidic residues" evidence="2">
    <location>
        <begin position="496"/>
        <end position="526"/>
    </location>
</feature>
<dbReference type="PROSITE" id="PS51293">
    <property type="entry name" value="SANT"/>
    <property type="match status" value="1"/>
</dbReference>